<feature type="domain" description="HTH araC/xylS-type" evidence="4">
    <location>
        <begin position="149"/>
        <end position="246"/>
    </location>
</feature>
<evidence type="ECO:0000256" key="1">
    <source>
        <dbReference type="ARBA" id="ARBA00023015"/>
    </source>
</evidence>
<dbReference type="Gene3D" id="1.10.10.60">
    <property type="entry name" value="Homeodomain-like"/>
    <property type="match status" value="2"/>
</dbReference>
<dbReference type="InterPro" id="IPR018062">
    <property type="entry name" value="HTH_AraC-typ_CS"/>
</dbReference>
<dbReference type="PROSITE" id="PS00041">
    <property type="entry name" value="HTH_ARAC_FAMILY_1"/>
    <property type="match status" value="1"/>
</dbReference>
<dbReference type="GO" id="GO:0003700">
    <property type="term" value="F:DNA-binding transcription factor activity"/>
    <property type="evidence" value="ECO:0007669"/>
    <property type="project" value="InterPro"/>
</dbReference>
<dbReference type="RefSeq" id="WP_142716374.1">
    <property type="nucleotide sequence ID" value="NZ_FXTC01000001.1"/>
</dbReference>
<keyword evidence="2 5" id="KW-0238">DNA-binding</keyword>
<keyword evidence="6" id="KW-1185">Reference proteome</keyword>
<evidence type="ECO:0000313" key="5">
    <source>
        <dbReference type="EMBL" id="SMO35873.1"/>
    </source>
</evidence>
<accession>A0A521AM47</accession>
<dbReference type="Pfam" id="PF12833">
    <property type="entry name" value="HTH_18"/>
    <property type="match status" value="1"/>
</dbReference>
<dbReference type="Proteomes" id="UP000316916">
    <property type="component" value="Unassembled WGS sequence"/>
</dbReference>
<dbReference type="SMART" id="SM00342">
    <property type="entry name" value="HTH_ARAC"/>
    <property type="match status" value="1"/>
</dbReference>
<proteinExistence type="predicted"/>
<protein>
    <submittedName>
        <fullName evidence="5">AraC-type DNA-binding protein</fullName>
    </submittedName>
</protein>
<name>A0A521AM47_9FLAO</name>
<organism evidence="5 6">
    <name type="scientific">Chryseobacterium rhizoplanae</name>
    <dbReference type="NCBI Taxonomy" id="1609531"/>
    <lineage>
        <taxon>Bacteria</taxon>
        <taxon>Pseudomonadati</taxon>
        <taxon>Bacteroidota</taxon>
        <taxon>Flavobacteriia</taxon>
        <taxon>Flavobacteriales</taxon>
        <taxon>Weeksellaceae</taxon>
        <taxon>Chryseobacterium group</taxon>
        <taxon>Chryseobacterium</taxon>
    </lineage>
</organism>
<dbReference type="PANTHER" id="PTHR43280">
    <property type="entry name" value="ARAC-FAMILY TRANSCRIPTIONAL REGULATOR"/>
    <property type="match status" value="1"/>
</dbReference>
<sequence>MKQPLLFFSTGYFIYIGRAIDTVVHEHHAIQIAISLEDEIEVISSGSVLKNKAVIINSDEPHECRTYNNEFLLINIDPECKIGAGLKKNYLSGKKITILPETIIDELLIGIKPLLEENTSADSIFNIILQFLQKLSDTDGNKRMDERIVRVLEVLKQPGHEPLKIESLSALAYLSPSRLIHLFTEQVGIPVRKYILWTRLLTALQYIIDGCNITDAALEAGFSDTPHFNRTFKRMFGQAPTLLLQNSRIIQAYIK</sequence>
<dbReference type="EMBL" id="FXTC01000001">
    <property type="protein sequence ID" value="SMO35873.1"/>
    <property type="molecule type" value="Genomic_DNA"/>
</dbReference>
<dbReference type="InterPro" id="IPR018060">
    <property type="entry name" value="HTH_AraC"/>
</dbReference>
<dbReference type="SUPFAM" id="SSF46689">
    <property type="entry name" value="Homeodomain-like"/>
    <property type="match status" value="2"/>
</dbReference>
<reference evidence="5 6" key="1">
    <citation type="submission" date="2017-05" db="EMBL/GenBank/DDBJ databases">
        <authorList>
            <person name="Varghese N."/>
            <person name="Submissions S."/>
        </authorList>
    </citation>
    <scope>NUCLEOTIDE SEQUENCE [LARGE SCALE GENOMIC DNA]</scope>
    <source>
        <strain evidence="5 6">DSM 29371</strain>
    </source>
</reference>
<evidence type="ECO:0000256" key="3">
    <source>
        <dbReference type="ARBA" id="ARBA00023163"/>
    </source>
</evidence>
<keyword evidence="3" id="KW-0804">Transcription</keyword>
<keyword evidence="1" id="KW-0805">Transcription regulation</keyword>
<dbReference type="PROSITE" id="PS01124">
    <property type="entry name" value="HTH_ARAC_FAMILY_2"/>
    <property type="match status" value="1"/>
</dbReference>
<evidence type="ECO:0000313" key="6">
    <source>
        <dbReference type="Proteomes" id="UP000316916"/>
    </source>
</evidence>
<dbReference type="PANTHER" id="PTHR43280:SF2">
    <property type="entry name" value="HTH-TYPE TRANSCRIPTIONAL REGULATOR EXSA"/>
    <property type="match status" value="1"/>
</dbReference>
<evidence type="ECO:0000259" key="4">
    <source>
        <dbReference type="PROSITE" id="PS01124"/>
    </source>
</evidence>
<dbReference type="GO" id="GO:0043565">
    <property type="term" value="F:sequence-specific DNA binding"/>
    <property type="evidence" value="ECO:0007669"/>
    <property type="project" value="InterPro"/>
</dbReference>
<evidence type="ECO:0000256" key="2">
    <source>
        <dbReference type="ARBA" id="ARBA00023125"/>
    </source>
</evidence>
<gene>
    <name evidence="5" type="ORF">SAMN06265171_101268</name>
</gene>
<dbReference type="AlphaFoldDB" id="A0A521AM47"/>
<dbReference type="InterPro" id="IPR009057">
    <property type="entry name" value="Homeodomain-like_sf"/>
</dbReference>